<reference evidence="2" key="2">
    <citation type="journal article" date="2024" name="Plant">
        <title>Genomic evolution and insights into agronomic trait innovations of Sesamum species.</title>
        <authorList>
            <person name="Miao H."/>
            <person name="Wang L."/>
            <person name="Qu L."/>
            <person name="Liu H."/>
            <person name="Sun Y."/>
            <person name="Le M."/>
            <person name="Wang Q."/>
            <person name="Wei S."/>
            <person name="Zheng Y."/>
            <person name="Lin W."/>
            <person name="Duan Y."/>
            <person name="Cao H."/>
            <person name="Xiong S."/>
            <person name="Wang X."/>
            <person name="Wei L."/>
            <person name="Li C."/>
            <person name="Ma Q."/>
            <person name="Ju M."/>
            <person name="Zhao R."/>
            <person name="Li G."/>
            <person name="Mu C."/>
            <person name="Tian Q."/>
            <person name="Mei H."/>
            <person name="Zhang T."/>
            <person name="Gao T."/>
            <person name="Zhang H."/>
        </authorList>
    </citation>
    <scope>NUCLEOTIDE SEQUENCE</scope>
    <source>
        <strain evidence="2">KEN1</strain>
    </source>
</reference>
<proteinExistence type="predicted"/>
<gene>
    <name evidence="2" type="ORF">Slati_0974800</name>
</gene>
<evidence type="ECO:0000313" key="2">
    <source>
        <dbReference type="EMBL" id="KAL0456356.1"/>
    </source>
</evidence>
<dbReference type="PANTHER" id="PTHR31549">
    <property type="entry name" value="PROTEIN, PUTATIVE (DUF247)-RELATED-RELATED"/>
    <property type="match status" value="1"/>
</dbReference>
<feature type="transmembrane region" description="Helical" evidence="1">
    <location>
        <begin position="143"/>
        <end position="165"/>
    </location>
</feature>
<dbReference type="PANTHER" id="PTHR31549:SF129">
    <property type="entry name" value="DUF4220 DOMAIN-CONTAINING PROTEIN"/>
    <property type="match status" value="1"/>
</dbReference>
<dbReference type="Pfam" id="PF03140">
    <property type="entry name" value="DUF247"/>
    <property type="match status" value="1"/>
</dbReference>
<dbReference type="AlphaFoldDB" id="A0AAW2XVZ1"/>
<organism evidence="2">
    <name type="scientific">Sesamum latifolium</name>
    <dbReference type="NCBI Taxonomy" id="2727402"/>
    <lineage>
        <taxon>Eukaryota</taxon>
        <taxon>Viridiplantae</taxon>
        <taxon>Streptophyta</taxon>
        <taxon>Embryophyta</taxon>
        <taxon>Tracheophyta</taxon>
        <taxon>Spermatophyta</taxon>
        <taxon>Magnoliopsida</taxon>
        <taxon>eudicotyledons</taxon>
        <taxon>Gunneridae</taxon>
        <taxon>Pentapetalae</taxon>
        <taxon>asterids</taxon>
        <taxon>lamiids</taxon>
        <taxon>Lamiales</taxon>
        <taxon>Pedaliaceae</taxon>
        <taxon>Sesamum</taxon>
    </lineage>
</organism>
<dbReference type="EMBL" id="JACGWN010000003">
    <property type="protein sequence ID" value="KAL0456356.1"/>
    <property type="molecule type" value="Genomic_DNA"/>
</dbReference>
<keyword evidence="1" id="KW-0472">Membrane</keyword>
<protein>
    <submittedName>
        <fullName evidence="2">Uncharacterized protein</fullName>
    </submittedName>
</protein>
<keyword evidence="1" id="KW-1133">Transmembrane helix</keyword>
<evidence type="ECO:0000256" key="1">
    <source>
        <dbReference type="SAM" id="Phobius"/>
    </source>
</evidence>
<name>A0AAW2XVZ1_9LAMI</name>
<keyword evidence="1" id="KW-0812">Transmembrane</keyword>
<comment type="caution">
    <text evidence="2">The sequence shown here is derived from an EMBL/GenBank/DDBJ whole genome shotgun (WGS) entry which is preliminary data.</text>
</comment>
<accession>A0AAW2XVZ1</accession>
<sequence length="193" mass="22518">MDLKAKGIRFRPSSKFLKDIRFESYYLHGQLQLPTCHITEDFKHKCSNMIAFEFSPGIYTDFGVTSYVNFMKSLIQSPDDVKELREKGIFTTTLSNKEVVQMFEEMDTYGLEKRDAFLEVKMRIEKHCSNKAKTWMAELLHTYFGALGPLLLCLQLSWLSVSLLFRATTQYVERINHRVKCNLHLCSVKNEPL</sequence>
<reference evidence="2" key="1">
    <citation type="submission" date="2020-06" db="EMBL/GenBank/DDBJ databases">
        <authorList>
            <person name="Li T."/>
            <person name="Hu X."/>
            <person name="Zhang T."/>
            <person name="Song X."/>
            <person name="Zhang H."/>
            <person name="Dai N."/>
            <person name="Sheng W."/>
            <person name="Hou X."/>
            <person name="Wei L."/>
        </authorList>
    </citation>
    <scope>NUCLEOTIDE SEQUENCE</scope>
    <source>
        <strain evidence="2">KEN1</strain>
        <tissue evidence="2">Leaf</tissue>
    </source>
</reference>
<dbReference type="InterPro" id="IPR004158">
    <property type="entry name" value="DUF247_pln"/>
</dbReference>